<reference evidence="1" key="1">
    <citation type="submission" date="2022-07" db="EMBL/GenBank/DDBJ databases">
        <title>Phylogenomic reconstructions and comparative analyses of Kickxellomycotina fungi.</title>
        <authorList>
            <person name="Reynolds N.K."/>
            <person name="Stajich J.E."/>
            <person name="Barry K."/>
            <person name="Grigoriev I.V."/>
            <person name="Crous P."/>
            <person name="Smith M.E."/>
        </authorList>
    </citation>
    <scope>NUCLEOTIDE SEQUENCE</scope>
    <source>
        <strain evidence="1">Benny 63K</strain>
    </source>
</reference>
<evidence type="ECO:0000313" key="1">
    <source>
        <dbReference type="EMBL" id="KAJ1892376.1"/>
    </source>
</evidence>
<name>A0ACC1IFL4_9FUNG</name>
<protein>
    <submittedName>
        <fullName evidence="1">Uncharacterized protein</fullName>
    </submittedName>
</protein>
<evidence type="ECO:0000313" key="2">
    <source>
        <dbReference type="Proteomes" id="UP001150581"/>
    </source>
</evidence>
<feature type="non-terminal residue" evidence="1">
    <location>
        <position position="1"/>
    </location>
</feature>
<sequence length="372" mass="41958">QQQQHLTAQSEFFEQWAKRSLAMGDLVPCDFCGERALPAGISLQRNRFEAADLPGPVVTRCGHIGCHQCQLALFGVGGTNAMTECVLCGDMVGQSDIVWLPASVVFNDAQSGHRVGAATMDQQQLQQREQHLAEAAEGSEYNELNRLCREQDSSTKATTLMQDIEKIRSRRWISDAHFGVDQDHPLVQARKAELHANREIREKCVVFSQWTTMLDLLEPLLRQRGIRFVRLDGKMTRSARETSLRVFKSDPGVEVILLSLRAGGVGLNLAYASHVFLMDAFWNPSVEQQAIDRIHRLGQKSPITVTRYFIKDSIEEKIMKLQRRKARIVDISLMDSTRNRNPGEAEEGEELAISMGTHSRQQRLDDLNMLFG</sequence>
<accession>A0ACC1IFL4</accession>
<gene>
    <name evidence="1" type="ORF">LPJ66_006384</name>
</gene>
<keyword evidence="2" id="KW-1185">Reference proteome</keyword>
<organism evidence="1 2">
    <name type="scientific">Kickxella alabastrina</name>
    <dbReference type="NCBI Taxonomy" id="61397"/>
    <lineage>
        <taxon>Eukaryota</taxon>
        <taxon>Fungi</taxon>
        <taxon>Fungi incertae sedis</taxon>
        <taxon>Zoopagomycota</taxon>
        <taxon>Kickxellomycotina</taxon>
        <taxon>Kickxellomycetes</taxon>
        <taxon>Kickxellales</taxon>
        <taxon>Kickxellaceae</taxon>
        <taxon>Kickxella</taxon>
    </lineage>
</organism>
<dbReference type="Proteomes" id="UP001150581">
    <property type="component" value="Unassembled WGS sequence"/>
</dbReference>
<comment type="caution">
    <text evidence="1">The sequence shown here is derived from an EMBL/GenBank/DDBJ whole genome shotgun (WGS) entry which is preliminary data.</text>
</comment>
<dbReference type="EMBL" id="JANBPG010001005">
    <property type="protein sequence ID" value="KAJ1892376.1"/>
    <property type="molecule type" value="Genomic_DNA"/>
</dbReference>
<proteinExistence type="predicted"/>